<feature type="region of interest" description="Disordered" evidence="1">
    <location>
        <begin position="448"/>
        <end position="521"/>
    </location>
</feature>
<dbReference type="Pfam" id="PF03114">
    <property type="entry name" value="BAR"/>
    <property type="match status" value="1"/>
</dbReference>
<feature type="domain" description="BAR" evidence="2">
    <location>
        <begin position="46"/>
        <end position="227"/>
    </location>
</feature>
<dbReference type="AlphaFoldDB" id="A0AAN9SFX5"/>
<sequence length="702" mass="76571">MKSSLSKLKKIALHKTVSKDKRDFHPTVKFDELALAAKDMQDMRDCCDSLLSAAAATQNSAYEFAESLQEMGTCLLEKTSLNDDEDSGKVLGMLGSVQLELQKLVDSYRSHIALTITNPSESLLNDLRTVEDMKRQCDEKRDVYEYMVSQQKEKGKSKSGKGESITLQQLQAAHAEYEEEAKLCAFRLKSLKQGQSGSLLTQAVRHHAAQLNFFRKGLKSLEAIEPHVRMIAERQHIDYQFSGLEDDAGEDGNNADGNDFEVVEGGELSFDYRSNKQGPYIVSTSPNSSEVEESVCLYTSLDKNQGDFKVSNRDIRVASYSAPILAEKKFDPAEKVRQLLASSAAKSNAYVLPTPVNIKEIKTGSAPRPSASGSLHNLWHSSPLDEKKNEKDVDSKLSEPTIPRPHSVLKESNTDTTSIQLPRPSADGLSLPQVDLFSASDTKKIKRQAFSGPLTNKPLTVKPVSGGFPRLPVPQPSSPKASPNASPPLASSPRISELHELPRPPGSQYSKPGKPSRHSAPLALKNPEVAMTNKFPSVLSSAASPLPTPPIIVSRSFSIPSSSQRAMTLNVSNTKYLDTPQVSKVDKTASPPLTPMSQIASNISDLASHSSEIQVDAGGLPNKRDFEELGTSIKGLMKQREMVDDHNSQGRSSNLRGTNLHRKRGSRPCADTIGRQADECIPDFGVGRMVEGGPRTSIDAID</sequence>
<dbReference type="Proteomes" id="UP001386955">
    <property type="component" value="Unassembled WGS sequence"/>
</dbReference>
<dbReference type="PANTHER" id="PTHR34119:SF19">
    <property type="entry name" value="HYDROXYPROLINE-RICH GLYCOPROTEIN FAMILY PROTEIN"/>
    <property type="match status" value="1"/>
</dbReference>
<evidence type="ECO:0000313" key="4">
    <source>
        <dbReference type="Proteomes" id="UP001386955"/>
    </source>
</evidence>
<keyword evidence="4" id="KW-1185">Reference proteome</keyword>
<protein>
    <recommendedName>
        <fullName evidence="2">BAR domain-containing protein</fullName>
    </recommendedName>
</protein>
<feature type="region of interest" description="Disordered" evidence="1">
    <location>
        <begin position="361"/>
        <end position="432"/>
    </location>
</feature>
<dbReference type="SUPFAM" id="SSF103657">
    <property type="entry name" value="BAR/IMD domain-like"/>
    <property type="match status" value="1"/>
</dbReference>
<dbReference type="PANTHER" id="PTHR34119">
    <property type="entry name" value="HYDROXYPROLINE-RICH GLYCOPROTEIN-LIKE"/>
    <property type="match status" value="1"/>
</dbReference>
<name>A0AAN9SFX5_PSOTE</name>
<dbReference type="InterPro" id="IPR027267">
    <property type="entry name" value="AH/BAR_dom_sf"/>
</dbReference>
<gene>
    <name evidence="3" type="ORF">VNO78_16598</name>
</gene>
<dbReference type="InterPro" id="IPR004148">
    <property type="entry name" value="BAR_dom"/>
</dbReference>
<feature type="compositionally biased region" description="Low complexity" evidence="1">
    <location>
        <begin position="478"/>
        <end position="493"/>
    </location>
</feature>
<evidence type="ECO:0000259" key="2">
    <source>
        <dbReference type="Pfam" id="PF03114"/>
    </source>
</evidence>
<evidence type="ECO:0000313" key="3">
    <source>
        <dbReference type="EMBL" id="KAK7395958.1"/>
    </source>
</evidence>
<dbReference type="CDD" id="cd07307">
    <property type="entry name" value="BAR"/>
    <property type="match status" value="1"/>
</dbReference>
<comment type="caution">
    <text evidence="3">The sequence shown here is derived from an EMBL/GenBank/DDBJ whole genome shotgun (WGS) entry which is preliminary data.</text>
</comment>
<dbReference type="Gene3D" id="1.20.1270.60">
    <property type="entry name" value="Arfaptin homology (AH) domain/BAR domain"/>
    <property type="match status" value="1"/>
</dbReference>
<organism evidence="3 4">
    <name type="scientific">Psophocarpus tetragonolobus</name>
    <name type="common">Winged bean</name>
    <name type="synonym">Dolichos tetragonolobus</name>
    <dbReference type="NCBI Taxonomy" id="3891"/>
    <lineage>
        <taxon>Eukaryota</taxon>
        <taxon>Viridiplantae</taxon>
        <taxon>Streptophyta</taxon>
        <taxon>Embryophyta</taxon>
        <taxon>Tracheophyta</taxon>
        <taxon>Spermatophyta</taxon>
        <taxon>Magnoliopsida</taxon>
        <taxon>eudicotyledons</taxon>
        <taxon>Gunneridae</taxon>
        <taxon>Pentapetalae</taxon>
        <taxon>rosids</taxon>
        <taxon>fabids</taxon>
        <taxon>Fabales</taxon>
        <taxon>Fabaceae</taxon>
        <taxon>Papilionoideae</taxon>
        <taxon>50 kb inversion clade</taxon>
        <taxon>NPAAA clade</taxon>
        <taxon>indigoferoid/millettioid clade</taxon>
        <taxon>Phaseoleae</taxon>
        <taxon>Psophocarpus</taxon>
    </lineage>
</organism>
<dbReference type="GO" id="GO:0005737">
    <property type="term" value="C:cytoplasm"/>
    <property type="evidence" value="ECO:0007669"/>
    <property type="project" value="InterPro"/>
</dbReference>
<feature type="compositionally biased region" description="Basic and acidic residues" evidence="1">
    <location>
        <begin position="383"/>
        <end position="397"/>
    </location>
</feature>
<reference evidence="3 4" key="1">
    <citation type="submission" date="2024-01" db="EMBL/GenBank/DDBJ databases">
        <title>The genomes of 5 underutilized Papilionoideae crops provide insights into root nodulation and disease resistanc.</title>
        <authorList>
            <person name="Jiang F."/>
        </authorList>
    </citation>
    <scope>NUCLEOTIDE SEQUENCE [LARGE SCALE GENOMIC DNA]</scope>
    <source>
        <strain evidence="3">DUOXIRENSHENG_FW03</strain>
        <tissue evidence="3">Leaves</tissue>
    </source>
</reference>
<feature type="region of interest" description="Disordered" evidence="1">
    <location>
        <begin position="642"/>
        <end position="670"/>
    </location>
</feature>
<proteinExistence type="predicted"/>
<dbReference type="EMBL" id="JAYMYS010000004">
    <property type="protein sequence ID" value="KAK7395958.1"/>
    <property type="molecule type" value="Genomic_DNA"/>
</dbReference>
<accession>A0AAN9SFX5</accession>
<dbReference type="InterPro" id="IPR037488">
    <property type="entry name" value="At2g33490-like"/>
</dbReference>
<evidence type="ECO:0000256" key="1">
    <source>
        <dbReference type="SAM" id="MobiDB-lite"/>
    </source>
</evidence>